<feature type="repeat" description="ANK" evidence="13">
    <location>
        <begin position="686"/>
        <end position="718"/>
    </location>
</feature>
<organism evidence="17 18">
    <name type="scientific">Clavelina lepadiformis</name>
    <name type="common">Light-bulb sea squirt</name>
    <name type="synonym">Ascidia lepadiformis</name>
    <dbReference type="NCBI Taxonomy" id="159417"/>
    <lineage>
        <taxon>Eukaryota</taxon>
        <taxon>Metazoa</taxon>
        <taxon>Chordata</taxon>
        <taxon>Tunicata</taxon>
        <taxon>Ascidiacea</taxon>
        <taxon>Aplousobranchia</taxon>
        <taxon>Clavelinidae</taxon>
        <taxon>Clavelina</taxon>
    </lineage>
</organism>
<feature type="domain" description="Ion transport" evidence="16">
    <location>
        <begin position="934"/>
        <end position="1141"/>
    </location>
</feature>
<dbReference type="Gene3D" id="1.25.40.20">
    <property type="entry name" value="Ankyrin repeat-containing domain"/>
    <property type="match status" value="3"/>
</dbReference>
<comment type="caution">
    <text evidence="17">The sequence shown here is derived from an EMBL/GenBank/DDBJ whole genome shotgun (WGS) entry which is preliminary data.</text>
</comment>
<dbReference type="PROSITE" id="PS50297">
    <property type="entry name" value="ANK_REP_REGION"/>
    <property type="match status" value="8"/>
</dbReference>
<keyword evidence="8" id="KW-0406">Ion transport</keyword>
<evidence type="ECO:0000256" key="1">
    <source>
        <dbReference type="ARBA" id="ARBA00004141"/>
    </source>
</evidence>
<accession>A0ABP0FI53</accession>
<keyword evidence="11" id="KW-0407">Ion channel</keyword>
<dbReference type="EMBL" id="CAWYQH010000057">
    <property type="protein sequence ID" value="CAK8679343.1"/>
    <property type="molecule type" value="Genomic_DNA"/>
</dbReference>
<feature type="transmembrane region" description="Helical" evidence="15">
    <location>
        <begin position="1070"/>
        <end position="1092"/>
    </location>
</feature>
<evidence type="ECO:0000256" key="10">
    <source>
        <dbReference type="ARBA" id="ARBA00023180"/>
    </source>
</evidence>
<evidence type="ECO:0000256" key="14">
    <source>
        <dbReference type="SAM" id="MobiDB-lite"/>
    </source>
</evidence>
<evidence type="ECO:0000256" key="12">
    <source>
        <dbReference type="ARBA" id="ARBA00036634"/>
    </source>
</evidence>
<feature type="transmembrane region" description="Helical" evidence="15">
    <location>
        <begin position="1036"/>
        <end position="1058"/>
    </location>
</feature>
<feature type="repeat" description="ANK" evidence="13">
    <location>
        <begin position="324"/>
        <end position="356"/>
    </location>
</feature>
<dbReference type="Proteomes" id="UP001642483">
    <property type="component" value="Unassembled WGS sequence"/>
</dbReference>
<feature type="repeat" description="ANK" evidence="13">
    <location>
        <begin position="469"/>
        <end position="501"/>
    </location>
</feature>
<feature type="compositionally biased region" description="Polar residues" evidence="14">
    <location>
        <begin position="74"/>
        <end position="91"/>
    </location>
</feature>
<protein>
    <recommendedName>
        <fullName evidence="16">Ion transport domain-containing protein</fullName>
    </recommendedName>
</protein>
<keyword evidence="18" id="KW-1185">Reference proteome</keyword>
<feature type="compositionally biased region" description="Low complexity" evidence="14">
    <location>
        <begin position="92"/>
        <end position="102"/>
    </location>
</feature>
<sequence>MSTRGRQVCSIIDIKIPENQITEEKMSGKDEAEKLKFISSRSFDAEANNSMRKSRTSSGRLFKAVRNAVRVTKSSSLEMQEAGSSARSTPISSRRSQSVVSQLSTKQRGSLLPPKHPRSCKCPDCNGWLSDNEKEEPEQVVTQYHDDDVCLITDGPSYTFKLATQGNVKQLAALCNANPGRMLSCDRKGATILHHAAAAGQTAVINFILQSPGGPELLAMADDYKCTALHWAVEQDVPESVTLLLAGGADASIKNNSGHGALHLAVYKNSLKALKALLDSKTINFDDRGNSGVTALHVAASADHDDAFKMLMDAGAKPCLPCSQGYRPLHIAAMTGSRKVMRLLLEHAQQYGYTSEKLLSYGDKEQSSPLHSAVTGGNICAIELCLDHGARLDVKQADDSTPMHMVCAQGAVDIIKLMFDKAPDQARSSLLMLDKQDHSPLHKAAMFNHPSIVEYLVEQGADMELLDVDEKTALLVAASRESWDCVRTLLRLGANVMVKDKDERNLMHIIVLQKGDICFLAGRGLKEVHAICTNLLTKPDVFELMSRPDAYGCTPLHYACQEGNLASLKTLMKLGVSARLKSWKKQSAMHFASMYGRYNACVRLLDSDQGPNIINEKDDQGMTPLHFAAMNGHVKVVQLLMNRGAIIHRNLIGATPLHVAASSGYTRTIRSLVEMHGHLLDQVDGDGNTAMHLAASAGHVNAVELLLDLNASFIRNNDDETCFTEAITNQNQEVAMAIIQHGRWSEAMKPFSKADSTIVPPILLLIQYLPGVCVAVLDRCKEMADVDVRSEEYWIRYNFKYLQPSANARDEIIRKWKERQREEKNDEVVKKPANLIFSSMISNGSVALPALNVMVEFNRVECLRHPVSVAYLHQKWRSYGRLFHGINLIFYMMSLFPITYIAANINSFPHLENNGTEFPPGNETFSRIPVSFSSFEKSMMILLTVVNILQMVKEVVQMYQQRMSYFLDFTNLVEWTLYLTSVLYVAPFLTGYPVHWQFQVGAVAVFLAWFNLLVFLQKFDLAGIYVVMFMQILKTLIQVLLFFSFLIIAFALSFTVLMRNEADRAFSDPFLSMMRVTTMLLGEIGYLETFLAPYVDGKPETYHFGITSFLLLSVFILMMPILLMNLLIGLAVGDIAEVQNNAVLQRLAMQVQLHTSIESKLPAAFLERVDKNSVTFYPNRRCYMMQRVWNEVFKHTGVQTDYGDLRESRRGDPNMEHMRAEMMKQKRRMKSMQATLEKQHDLLRLIVQKMEIRSEADYQDEGFMEASHKGSSRLYPGLPGSSGSKLLALRALKSKKS</sequence>
<keyword evidence="6 15" id="KW-1133">Transmembrane helix</keyword>
<dbReference type="SUPFAM" id="SSF48403">
    <property type="entry name" value="Ankyrin repeat"/>
    <property type="match status" value="2"/>
</dbReference>
<name>A0ABP0FI53_CLALP</name>
<feature type="repeat" description="ANK" evidence="13">
    <location>
        <begin position="436"/>
        <end position="468"/>
    </location>
</feature>
<feature type="repeat" description="ANK" evidence="13">
    <location>
        <begin position="291"/>
        <end position="316"/>
    </location>
</feature>
<comment type="catalytic activity">
    <reaction evidence="12">
        <text>Ca(2+)(in) = Ca(2+)(out)</text>
        <dbReference type="Rhea" id="RHEA:29671"/>
        <dbReference type="ChEBI" id="CHEBI:29108"/>
    </reaction>
</comment>
<keyword evidence="9 15" id="KW-0472">Membrane</keyword>
<dbReference type="SMART" id="SM00248">
    <property type="entry name" value="ANK"/>
    <property type="match status" value="15"/>
</dbReference>
<dbReference type="PANTHER" id="PTHR47143:SF1">
    <property type="entry name" value="ION_TRANS DOMAIN-CONTAINING PROTEIN"/>
    <property type="match status" value="1"/>
</dbReference>
<dbReference type="PANTHER" id="PTHR47143">
    <property type="entry name" value="TRANSIENT RECEPTOR POTENTIAL CATION CHANNEL PROTEIN PAINLESS"/>
    <property type="match status" value="1"/>
</dbReference>
<keyword evidence="3" id="KW-0716">Sensory transduction</keyword>
<feature type="repeat" description="ANK" evidence="13">
    <location>
        <begin position="224"/>
        <end position="256"/>
    </location>
</feature>
<reference evidence="17 18" key="1">
    <citation type="submission" date="2024-02" db="EMBL/GenBank/DDBJ databases">
        <authorList>
            <person name="Daric V."/>
            <person name="Darras S."/>
        </authorList>
    </citation>
    <scope>NUCLEOTIDE SEQUENCE [LARGE SCALE GENOMIC DNA]</scope>
</reference>
<feature type="repeat" description="ANK" evidence="13">
    <location>
        <begin position="620"/>
        <end position="645"/>
    </location>
</feature>
<evidence type="ECO:0000259" key="16">
    <source>
        <dbReference type="Pfam" id="PF00520"/>
    </source>
</evidence>
<evidence type="ECO:0000256" key="8">
    <source>
        <dbReference type="ARBA" id="ARBA00023065"/>
    </source>
</evidence>
<feature type="repeat" description="ANK" evidence="13">
    <location>
        <begin position="551"/>
        <end position="583"/>
    </location>
</feature>
<evidence type="ECO:0000256" key="6">
    <source>
        <dbReference type="ARBA" id="ARBA00022989"/>
    </source>
</evidence>
<dbReference type="Pfam" id="PF00520">
    <property type="entry name" value="Ion_trans"/>
    <property type="match status" value="1"/>
</dbReference>
<feature type="repeat" description="ANK" evidence="13">
    <location>
        <begin position="365"/>
        <end position="397"/>
    </location>
</feature>
<comment type="subcellular location">
    <subcellularLocation>
        <location evidence="1">Membrane</location>
        <topology evidence="1">Multi-pass membrane protein</topology>
    </subcellularLocation>
</comment>
<evidence type="ECO:0000256" key="3">
    <source>
        <dbReference type="ARBA" id="ARBA00022606"/>
    </source>
</evidence>
<keyword evidence="10" id="KW-0325">Glycoprotein</keyword>
<dbReference type="InterPro" id="IPR036770">
    <property type="entry name" value="Ankyrin_rpt-contain_sf"/>
</dbReference>
<keyword evidence="2" id="KW-0813">Transport</keyword>
<evidence type="ECO:0000313" key="18">
    <source>
        <dbReference type="Proteomes" id="UP001642483"/>
    </source>
</evidence>
<evidence type="ECO:0000256" key="2">
    <source>
        <dbReference type="ARBA" id="ARBA00022448"/>
    </source>
</evidence>
<evidence type="ECO:0000256" key="15">
    <source>
        <dbReference type="SAM" id="Phobius"/>
    </source>
</evidence>
<evidence type="ECO:0000256" key="7">
    <source>
        <dbReference type="ARBA" id="ARBA00023043"/>
    </source>
</evidence>
<feature type="repeat" description="ANK" evidence="13">
    <location>
        <begin position="652"/>
        <end position="674"/>
    </location>
</feature>
<evidence type="ECO:0000256" key="9">
    <source>
        <dbReference type="ARBA" id="ARBA00023136"/>
    </source>
</evidence>
<feature type="transmembrane region" description="Helical" evidence="15">
    <location>
        <begin position="882"/>
        <end position="903"/>
    </location>
</feature>
<dbReference type="PROSITE" id="PS50088">
    <property type="entry name" value="ANK_REPEAT"/>
    <property type="match status" value="10"/>
</dbReference>
<gene>
    <name evidence="17" type="ORF">CVLEPA_LOCUS9591</name>
</gene>
<evidence type="ECO:0000313" key="17">
    <source>
        <dbReference type="EMBL" id="CAK8679343.1"/>
    </source>
</evidence>
<evidence type="ECO:0000256" key="4">
    <source>
        <dbReference type="ARBA" id="ARBA00022692"/>
    </source>
</evidence>
<keyword evidence="4 15" id="KW-0812">Transmembrane</keyword>
<feature type="transmembrane region" description="Helical" evidence="15">
    <location>
        <begin position="969"/>
        <end position="990"/>
    </location>
</feature>
<dbReference type="InterPro" id="IPR052076">
    <property type="entry name" value="TRP_cation_channel"/>
</dbReference>
<dbReference type="InterPro" id="IPR002110">
    <property type="entry name" value="Ankyrin_rpt"/>
</dbReference>
<proteinExistence type="predicted"/>
<dbReference type="Pfam" id="PF12796">
    <property type="entry name" value="Ank_2"/>
    <property type="match status" value="4"/>
</dbReference>
<dbReference type="InterPro" id="IPR005821">
    <property type="entry name" value="Ion_trans_dom"/>
</dbReference>
<keyword evidence="7 13" id="KW-0040">ANK repeat</keyword>
<evidence type="ECO:0000256" key="11">
    <source>
        <dbReference type="ARBA" id="ARBA00023303"/>
    </source>
</evidence>
<dbReference type="Pfam" id="PF00023">
    <property type="entry name" value="Ank"/>
    <property type="match status" value="2"/>
</dbReference>
<feature type="region of interest" description="Disordered" evidence="14">
    <location>
        <begin position="74"/>
        <end position="116"/>
    </location>
</feature>
<evidence type="ECO:0000256" key="13">
    <source>
        <dbReference type="PROSITE-ProRule" id="PRU00023"/>
    </source>
</evidence>
<feature type="transmembrane region" description="Helical" evidence="15">
    <location>
        <begin position="758"/>
        <end position="777"/>
    </location>
</feature>
<evidence type="ECO:0000256" key="5">
    <source>
        <dbReference type="ARBA" id="ARBA00022737"/>
    </source>
</evidence>
<keyword evidence="5" id="KW-0677">Repeat</keyword>
<feature type="transmembrane region" description="Helical" evidence="15">
    <location>
        <begin position="1104"/>
        <end position="1132"/>
    </location>
</feature>
<feature type="transmembrane region" description="Helical" evidence="15">
    <location>
        <begin position="996"/>
        <end position="1016"/>
    </location>
</feature>